<reference evidence="5" key="2">
    <citation type="journal article" date="2022" name="Microbiol. Resour. Announc.">
        <title>Metagenome Sequencing to Explore Phylogenomics of Terrestrial Cyanobacteria.</title>
        <authorList>
            <person name="Ward R.D."/>
            <person name="Stajich J.E."/>
            <person name="Johansen J.R."/>
            <person name="Huntemann M."/>
            <person name="Clum A."/>
            <person name="Foster B."/>
            <person name="Foster B."/>
            <person name="Roux S."/>
            <person name="Palaniappan K."/>
            <person name="Varghese N."/>
            <person name="Mukherjee S."/>
            <person name="Reddy T.B.K."/>
            <person name="Daum C."/>
            <person name="Copeland A."/>
            <person name="Chen I.A."/>
            <person name="Ivanova N.N."/>
            <person name="Kyrpides N.C."/>
            <person name="Shapiro N."/>
            <person name="Eloe-Fadrosh E.A."/>
            <person name="Pietrasiak N."/>
        </authorList>
    </citation>
    <scope>NUCLEOTIDE SEQUENCE</scope>
    <source>
        <strain evidence="5">GSE-NOS-MK-12-04C</strain>
    </source>
</reference>
<evidence type="ECO:0000259" key="4">
    <source>
        <dbReference type="Pfam" id="PF01965"/>
    </source>
</evidence>
<dbReference type="Pfam" id="PF01965">
    <property type="entry name" value="DJ-1_PfpI"/>
    <property type="match status" value="1"/>
</dbReference>
<dbReference type="SUPFAM" id="SSF52317">
    <property type="entry name" value="Class I glutamine amidotransferase-like"/>
    <property type="match status" value="1"/>
</dbReference>
<protein>
    <submittedName>
        <fullName evidence="5">Type 1 glutamine amidotransferase domain-containing protein</fullName>
    </submittedName>
</protein>
<dbReference type="PANTHER" id="PTHR48094">
    <property type="entry name" value="PROTEIN/NUCLEIC ACID DEGLYCASE DJ-1-RELATED"/>
    <property type="match status" value="1"/>
</dbReference>
<dbReference type="InterPro" id="IPR050325">
    <property type="entry name" value="Prot/Nucl_acid_deglycase"/>
</dbReference>
<dbReference type="EMBL" id="JAHHGZ010000077">
    <property type="protein sequence ID" value="MBW4672415.1"/>
    <property type="molecule type" value="Genomic_DNA"/>
</dbReference>
<evidence type="ECO:0000256" key="1">
    <source>
        <dbReference type="ARBA" id="ARBA00023016"/>
    </source>
</evidence>
<dbReference type="AlphaFoldDB" id="A0A951R0P1"/>
<sequence length="291" mass="31628">MSKLLLTIAGTLSAGLVITAVTIAILLPKILKAMGLHPDYDAGQKYDLQGKKALVVTTSHGVLSKPGKTTGKPTGAFGSEMTVPYYEFLDAGMQVDVASIKGGEVPIDPNSFRYFLITHEDKRFLKDPAFQYKIKNSPSIDDIDFTDYDLIFFVGGWGPSYDFAQSKRLAEKVSAAYYAETPIMGSVCHGALAFVSAKDSSGKALVAGRKMTGVTQGQLDFFGIKFTPKHPEAELKKAGADFRANHHPVADIFATVTVVDHEQRFVTGQNQNSGHETAQKMMELLSQRNAK</sequence>
<name>A0A951R0P1_9CYAN</name>
<dbReference type="GO" id="GO:0019243">
    <property type="term" value="P:methylglyoxal catabolic process to D-lactate via S-lactoyl-glutathione"/>
    <property type="evidence" value="ECO:0007669"/>
    <property type="project" value="TreeGrafter"/>
</dbReference>
<dbReference type="CDD" id="cd03141">
    <property type="entry name" value="GATase1_Hsp31_like"/>
    <property type="match status" value="1"/>
</dbReference>
<proteinExistence type="inferred from homology"/>
<feature type="domain" description="DJ-1/PfpI" evidence="4">
    <location>
        <begin position="79"/>
        <end position="281"/>
    </location>
</feature>
<dbReference type="GO" id="GO:0019172">
    <property type="term" value="F:glyoxalase III activity"/>
    <property type="evidence" value="ECO:0007669"/>
    <property type="project" value="TreeGrafter"/>
</dbReference>
<keyword evidence="1" id="KW-0346">Stress response</keyword>
<dbReference type="GO" id="GO:0005737">
    <property type="term" value="C:cytoplasm"/>
    <property type="evidence" value="ECO:0007669"/>
    <property type="project" value="TreeGrafter"/>
</dbReference>
<keyword evidence="2" id="KW-0456">Lyase</keyword>
<comment type="similarity">
    <text evidence="3">Belongs to the peptidase C56 family. HSP31-like subfamily.</text>
</comment>
<organism evidence="5 6">
    <name type="scientific">Cyanomargarita calcarea GSE-NOS-MK-12-04C</name>
    <dbReference type="NCBI Taxonomy" id="2839659"/>
    <lineage>
        <taxon>Bacteria</taxon>
        <taxon>Bacillati</taxon>
        <taxon>Cyanobacteriota</taxon>
        <taxon>Cyanophyceae</taxon>
        <taxon>Nostocales</taxon>
        <taxon>Cyanomargaritaceae</taxon>
        <taxon>Cyanomargarita</taxon>
    </lineage>
</organism>
<evidence type="ECO:0000313" key="5">
    <source>
        <dbReference type="EMBL" id="MBW4672415.1"/>
    </source>
</evidence>
<comment type="caution">
    <text evidence="5">The sequence shown here is derived from an EMBL/GenBank/DDBJ whole genome shotgun (WGS) entry which is preliminary data.</text>
</comment>
<keyword evidence="5" id="KW-0315">Glutamine amidotransferase</keyword>
<accession>A0A951R0P1</accession>
<dbReference type="InterPro" id="IPR002818">
    <property type="entry name" value="DJ-1/PfpI"/>
</dbReference>
<dbReference type="Gene3D" id="3.40.50.880">
    <property type="match status" value="1"/>
</dbReference>
<dbReference type="InterPro" id="IPR029062">
    <property type="entry name" value="Class_I_gatase-like"/>
</dbReference>
<evidence type="ECO:0000256" key="3">
    <source>
        <dbReference type="ARBA" id="ARBA00038493"/>
    </source>
</evidence>
<reference evidence="5" key="1">
    <citation type="submission" date="2021-05" db="EMBL/GenBank/DDBJ databases">
        <authorList>
            <person name="Pietrasiak N."/>
            <person name="Ward R."/>
            <person name="Stajich J.E."/>
            <person name="Kurbessoian T."/>
        </authorList>
    </citation>
    <scope>NUCLEOTIDE SEQUENCE</scope>
    <source>
        <strain evidence="5">GSE-NOS-MK-12-04C</strain>
    </source>
</reference>
<dbReference type="Proteomes" id="UP000729701">
    <property type="component" value="Unassembled WGS sequence"/>
</dbReference>
<evidence type="ECO:0000256" key="2">
    <source>
        <dbReference type="ARBA" id="ARBA00023239"/>
    </source>
</evidence>
<dbReference type="PANTHER" id="PTHR48094:SF11">
    <property type="entry name" value="GLUTATHIONE-INDEPENDENT GLYOXALASE HSP31-RELATED"/>
    <property type="match status" value="1"/>
</dbReference>
<evidence type="ECO:0000313" key="6">
    <source>
        <dbReference type="Proteomes" id="UP000729701"/>
    </source>
</evidence>
<gene>
    <name evidence="5" type="ORF">KME60_34615</name>
</gene>